<feature type="binding site" evidence="3">
    <location>
        <position position="70"/>
    </location>
    <ligand>
        <name>GTP</name>
        <dbReference type="ChEBI" id="CHEBI:37565"/>
    </ligand>
</feature>
<dbReference type="GO" id="GO:0005525">
    <property type="term" value="F:GTP binding"/>
    <property type="evidence" value="ECO:0007669"/>
    <property type="project" value="UniProtKB-KW"/>
</dbReference>
<dbReference type="SUPFAM" id="SSF52540">
    <property type="entry name" value="P-loop containing nucleoside triphosphate hydrolases"/>
    <property type="match status" value="1"/>
</dbReference>
<proteinExistence type="predicted"/>
<keyword evidence="4" id="KW-0479">Metal-binding</keyword>
<sequence length="186" mass="20621">MGACFHKALPKSLLLVGLDRAGKSCLLTWLEPPSAGVVCVAPTVGLRRTRIDWTSVEMGRVRFDVWDMAGHGRYRSLWSLYCAHVHAIMFVVDALDTPRLGVARQELWLLLHHKAFADRTVPVLVFLNKSEAATALSTRDAERALDLHQWKGPWRVEACSAVTGGGIEAGVRWLVTSLLEPLDVKL</sequence>
<dbReference type="GO" id="GO:0046872">
    <property type="term" value="F:metal ion binding"/>
    <property type="evidence" value="ECO:0007669"/>
    <property type="project" value="UniProtKB-KW"/>
</dbReference>
<dbReference type="InterPro" id="IPR027417">
    <property type="entry name" value="P-loop_NTPase"/>
</dbReference>
<accession>A0A1V9ZKC4</accession>
<dbReference type="Pfam" id="PF00025">
    <property type="entry name" value="Arf"/>
    <property type="match status" value="1"/>
</dbReference>
<evidence type="ECO:0000256" key="4">
    <source>
        <dbReference type="PIRSR" id="PIRSR606689-2"/>
    </source>
</evidence>
<dbReference type="PROSITE" id="PS51417">
    <property type="entry name" value="ARF"/>
    <property type="match status" value="1"/>
</dbReference>
<dbReference type="Gene3D" id="3.40.50.300">
    <property type="entry name" value="P-loop containing nucleotide triphosphate hydrolases"/>
    <property type="match status" value="1"/>
</dbReference>
<keyword evidence="6" id="KW-1185">Reference proteome</keyword>
<dbReference type="PANTHER" id="PTHR11711">
    <property type="entry name" value="ADP RIBOSYLATION FACTOR-RELATED"/>
    <property type="match status" value="1"/>
</dbReference>
<organism evidence="5 6">
    <name type="scientific">Achlya hypogyna</name>
    <name type="common">Oomycete</name>
    <name type="synonym">Protoachlya hypogyna</name>
    <dbReference type="NCBI Taxonomy" id="1202772"/>
    <lineage>
        <taxon>Eukaryota</taxon>
        <taxon>Sar</taxon>
        <taxon>Stramenopiles</taxon>
        <taxon>Oomycota</taxon>
        <taxon>Saprolegniomycetes</taxon>
        <taxon>Saprolegniales</taxon>
        <taxon>Achlyaceae</taxon>
        <taxon>Achlya</taxon>
    </lineage>
</organism>
<feature type="binding site" evidence="3">
    <location>
        <begin position="128"/>
        <end position="131"/>
    </location>
    <ligand>
        <name>GTP</name>
        <dbReference type="ChEBI" id="CHEBI:37565"/>
    </ligand>
</feature>
<dbReference type="SMART" id="SM00177">
    <property type="entry name" value="ARF"/>
    <property type="match status" value="1"/>
</dbReference>
<dbReference type="InterPro" id="IPR006689">
    <property type="entry name" value="Small_GTPase_ARF/SAR"/>
</dbReference>
<evidence type="ECO:0000256" key="3">
    <source>
        <dbReference type="PIRSR" id="PIRSR606689-1"/>
    </source>
</evidence>
<name>A0A1V9ZKC4_ACHHY</name>
<feature type="binding site" evidence="4">
    <location>
        <position position="24"/>
    </location>
    <ligand>
        <name>Mg(2+)</name>
        <dbReference type="ChEBI" id="CHEBI:18420"/>
    </ligand>
</feature>
<evidence type="ECO:0000313" key="5">
    <source>
        <dbReference type="EMBL" id="OQR98435.1"/>
    </source>
</evidence>
<dbReference type="SMART" id="SM00178">
    <property type="entry name" value="SAR"/>
    <property type="match status" value="1"/>
</dbReference>
<keyword evidence="2 3" id="KW-0342">GTP-binding</keyword>
<dbReference type="GO" id="GO:0003924">
    <property type="term" value="F:GTPase activity"/>
    <property type="evidence" value="ECO:0007669"/>
    <property type="project" value="InterPro"/>
</dbReference>
<dbReference type="EMBL" id="JNBR01000084">
    <property type="protein sequence ID" value="OQR98435.1"/>
    <property type="molecule type" value="Genomic_DNA"/>
</dbReference>
<protein>
    <submittedName>
        <fullName evidence="5">ADP ribosylation factor 79F</fullName>
    </submittedName>
</protein>
<dbReference type="NCBIfam" id="TIGR00231">
    <property type="entry name" value="small_GTP"/>
    <property type="match status" value="1"/>
</dbReference>
<keyword evidence="4" id="KW-0460">Magnesium</keyword>
<evidence type="ECO:0000256" key="2">
    <source>
        <dbReference type="ARBA" id="ARBA00023134"/>
    </source>
</evidence>
<comment type="caution">
    <text evidence="5">The sequence shown here is derived from an EMBL/GenBank/DDBJ whole genome shotgun (WGS) entry which is preliminary data.</text>
</comment>
<dbReference type="InterPro" id="IPR024156">
    <property type="entry name" value="Small_GTPase_ARF"/>
</dbReference>
<keyword evidence="1 3" id="KW-0547">Nucleotide-binding</keyword>
<dbReference type="PRINTS" id="PR00449">
    <property type="entry name" value="RASTRNSFRMNG"/>
</dbReference>
<dbReference type="OrthoDB" id="442317at2759"/>
<gene>
    <name evidence="5" type="ORF">ACHHYP_08616</name>
</gene>
<dbReference type="Proteomes" id="UP000243579">
    <property type="component" value="Unassembled WGS sequence"/>
</dbReference>
<evidence type="ECO:0000313" key="6">
    <source>
        <dbReference type="Proteomes" id="UP000243579"/>
    </source>
</evidence>
<reference evidence="5 6" key="1">
    <citation type="journal article" date="2014" name="Genome Biol. Evol.">
        <title>The secreted proteins of Achlya hypogyna and Thraustotheca clavata identify the ancestral oomycete secretome and reveal gene acquisitions by horizontal gene transfer.</title>
        <authorList>
            <person name="Misner I."/>
            <person name="Blouin N."/>
            <person name="Leonard G."/>
            <person name="Richards T.A."/>
            <person name="Lane C.E."/>
        </authorList>
    </citation>
    <scope>NUCLEOTIDE SEQUENCE [LARGE SCALE GENOMIC DNA]</scope>
    <source>
        <strain evidence="5 6">ATCC 48635</strain>
    </source>
</reference>
<dbReference type="InterPro" id="IPR005225">
    <property type="entry name" value="Small_GTP-bd"/>
</dbReference>
<feature type="binding site" evidence="4">
    <location>
        <position position="43"/>
    </location>
    <ligand>
        <name>Mg(2+)</name>
        <dbReference type="ChEBI" id="CHEBI:18420"/>
    </ligand>
</feature>
<dbReference type="AlphaFoldDB" id="A0A1V9ZKC4"/>
<dbReference type="STRING" id="1202772.A0A1V9ZKC4"/>
<evidence type="ECO:0000256" key="1">
    <source>
        <dbReference type="ARBA" id="ARBA00022741"/>
    </source>
</evidence>
<feature type="binding site" evidence="3">
    <location>
        <begin position="17"/>
        <end position="24"/>
    </location>
    <ligand>
        <name>GTP</name>
        <dbReference type="ChEBI" id="CHEBI:37565"/>
    </ligand>
</feature>